<keyword evidence="3" id="KW-1185">Reference proteome</keyword>
<dbReference type="EMBL" id="CAUOFW020003891">
    <property type="protein sequence ID" value="CAK9162535.1"/>
    <property type="molecule type" value="Genomic_DNA"/>
</dbReference>
<gene>
    <name evidence="2" type="ORF">ILEXP_LOCUS31408</name>
</gene>
<proteinExistence type="predicted"/>
<evidence type="ECO:0000256" key="1">
    <source>
        <dbReference type="SAM" id="MobiDB-lite"/>
    </source>
</evidence>
<accession>A0ABC8T041</accession>
<reference evidence="2 3" key="1">
    <citation type="submission" date="2024-02" db="EMBL/GenBank/DDBJ databases">
        <authorList>
            <person name="Vignale AGUSTIN F."/>
            <person name="Sosa J E."/>
            <person name="Modenutti C."/>
        </authorList>
    </citation>
    <scope>NUCLEOTIDE SEQUENCE [LARGE SCALE GENOMIC DNA]</scope>
</reference>
<evidence type="ECO:0000313" key="2">
    <source>
        <dbReference type="EMBL" id="CAK9162535.1"/>
    </source>
</evidence>
<dbReference type="PANTHER" id="PTHR34462:SF1">
    <property type="entry name" value="OS05G0587400 PROTEIN"/>
    <property type="match status" value="1"/>
</dbReference>
<feature type="region of interest" description="Disordered" evidence="1">
    <location>
        <begin position="1"/>
        <end position="21"/>
    </location>
</feature>
<evidence type="ECO:0000313" key="3">
    <source>
        <dbReference type="Proteomes" id="UP001642360"/>
    </source>
</evidence>
<sequence length="123" mass="13778">MKPRTNGVPRDQRSKGFQGEGPNWVLIAGGALLSTLSIRLGYKLKQVLDTKQPENASNDIKGNRKFGFRQNSGNCRLHSNMCCFPPDEDGCFKCVSGTELLWFSIPSSRWSDILLLSFRCSYS</sequence>
<dbReference type="PANTHER" id="PTHR34462">
    <property type="entry name" value="OS05G0587400 PROTEIN"/>
    <property type="match status" value="1"/>
</dbReference>
<organism evidence="2 3">
    <name type="scientific">Ilex paraguariensis</name>
    <name type="common">yerba mate</name>
    <dbReference type="NCBI Taxonomy" id="185542"/>
    <lineage>
        <taxon>Eukaryota</taxon>
        <taxon>Viridiplantae</taxon>
        <taxon>Streptophyta</taxon>
        <taxon>Embryophyta</taxon>
        <taxon>Tracheophyta</taxon>
        <taxon>Spermatophyta</taxon>
        <taxon>Magnoliopsida</taxon>
        <taxon>eudicotyledons</taxon>
        <taxon>Gunneridae</taxon>
        <taxon>Pentapetalae</taxon>
        <taxon>asterids</taxon>
        <taxon>campanulids</taxon>
        <taxon>Aquifoliales</taxon>
        <taxon>Aquifoliaceae</taxon>
        <taxon>Ilex</taxon>
    </lineage>
</organism>
<dbReference type="AlphaFoldDB" id="A0ABC8T041"/>
<comment type="caution">
    <text evidence="2">The sequence shown here is derived from an EMBL/GenBank/DDBJ whole genome shotgun (WGS) entry which is preliminary data.</text>
</comment>
<name>A0ABC8T041_9AQUA</name>
<protein>
    <submittedName>
        <fullName evidence="2">Uncharacterized protein</fullName>
    </submittedName>
</protein>
<dbReference type="Proteomes" id="UP001642360">
    <property type="component" value="Unassembled WGS sequence"/>
</dbReference>